<feature type="coiled-coil region" evidence="1">
    <location>
        <begin position="79"/>
        <end position="138"/>
    </location>
</feature>
<proteinExistence type="predicted"/>
<evidence type="ECO:0000313" key="3">
    <source>
        <dbReference type="EMBL" id="KPP71003.1"/>
    </source>
</evidence>
<feature type="non-terminal residue" evidence="3">
    <location>
        <position position="412"/>
    </location>
</feature>
<reference evidence="3 4" key="1">
    <citation type="submission" date="2015-08" db="EMBL/GenBank/DDBJ databases">
        <title>The genome of the Asian arowana (Scleropages formosus).</title>
        <authorList>
            <person name="Tan M.H."/>
            <person name="Gan H.M."/>
            <person name="Croft L.J."/>
            <person name="Austin C.M."/>
        </authorList>
    </citation>
    <scope>NUCLEOTIDE SEQUENCE [LARGE SCALE GENOMIC DNA]</scope>
    <source>
        <strain evidence="3">Aro1</strain>
    </source>
</reference>
<sequence>MPTDQPAAAKSRNSSKTAPKPKEGAYAKPGGPRTPPRRHAAQSSKEPQDESVRLKEIISHLQHQLRNSQPPEADSFSVCSKLRWRVNELEKEKLELSSKYNEEVSKYEGQLAKLRAAVERGEAQRQNLEYEIAVVRKEAAAEKATVAGKMEGLYRKSNQMKVHSTELQQRVSDLEKALVIIRQAREEDQHALQLELEERDRLLLGANAENDVLCTENKRLQALLQDQEDTFLELQRKLEQVEREREKDGQNLCRLAGQLQYTTEREGSLRKELEVGLLDILMAHSRVTSQVAQQRVKSLEANVESERASHLESKFSCEVIQLRLRDLETALEVEKSSQAEALSSLELMKQKFREVEQAYEQERDKARDSQEKLSQLEKDCLSKKSELSEELEERSRALEEMRQKVKDCESLR</sequence>
<keyword evidence="1" id="KW-0175">Coiled coil</keyword>
<feature type="coiled-coil region" evidence="1">
    <location>
        <begin position="217"/>
        <end position="251"/>
    </location>
</feature>
<feature type="region of interest" description="Disordered" evidence="2">
    <location>
        <begin position="1"/>
        <end position="51"/>
    </location>
</feature>
<evidence type="ECO:0000256" key="2">
    <source>
        <dbReference type="SAM" id="MobiDB-lite"/>
    </source>
</evidence>
<dbReference type="AlphaFoldDB" id="A0A0P7UNJ5"/>
<dbReference type="Proteomes" id="UP000034805">
    <property type="component" value="Unassembled WGS sequence"/>
</dbReference>
<feature type="coiled-coil region" evidence="1">
    <location>
        <begin position="345"/>
        <end position="411"/>
    </location>
</feature>
<dbReference type="EMBL" id="JARO02003186">
    <property type="protein sequence ID" value="KPP71003.1"/>
    <property type="molecule type" value="Genomic_DNA"/>
</dbReference>
<organism evidence="3 4">
    <name type="scientific">Scleropages formosus</name>
    <name type="common">Asian bonytongue</name>
    <name type="synonym">Osteoglossum formosum</name>
    <dbReference type="NCBI Taxonomy" id="113540"/>
    <lineage>
        <taxon>Eukaryota</taxon>
        <taxon>Metazoa</taxon>
        <taxon>Chordata</taxon>
        <taxon>Craniata</taxon>
        <taxon>Vertebrata</taxon>
        <taxon>Euteleostomi</taxon>
        <taxon>Actinopterygii</taxon>
        <taxon>Neopterygii</taxon>
        <taxon>Teleostei</taxon>
        <taxon>Osteoglossocephala</taxon>
        <taxon>Osteoglossomorpha</taxon>
        <taxon>Osteoglossiformes</taxon>
        <taxon>Osteoglossidae</taxon>
        <taxon>Scleropages</taxon>
    </lineage>
</organism>
<evidence type="ECO:0000256" key="1">
    <source>
        <dbReference type="SAM" id="Coils"/>
    </source>
</evidence>
<dbReference type="PANTHER" id="PTHR37476:SF1">
    <property type="entry name" value="COILED-COIL DOMAIN-CONTAINING PROTEIN 171"/>
    <property type="match status" value="1"/>
</dbReference>
<protein>
    <submittedName>
        <fullName evidence="3">Coiled-coil domain-containing protein 171-like</fullName>
    </submittedName>
</protein>
<name>A0A0P7UNJ5_SCLFO</name>
<dbReference type="PANTHER" id="PTHR37476">
    <property type="entry name" value="COILED-COIL DOMAIN-CONTAINING PROTEIN 171"/>
    <property type="match status" value="1"/>
</dbReference>
<accession>A0A0P7UNJ5</accession>
<comment type="caution">
    <text evidence="3">The sequence shown here is derived from an EMBL/GenBank/DDBJ whole genome shotgun (WGS) entry which is preliminary data.</text>
</comment>
<gene>
    <name evidence="3" type="ORF">Z043_110121</name>
</gene>
<evidence type="ECO:0000313" key="4">
    <source>
        <dbReference type="Proteomes" id="UP000034805"/>
    </source>
</evidence>